<keyword evidence="4" id="KW-0238">DNA-binding</keyword>
<dbReference type="Gene3D" id="4.10.240.10">
    <property type="entry name" value="Zn(2)-C6 fungal-type DNA-binding domain"/>
    <property type="match status" value="1"/>
</dbReference>
<evidence type="ECO:0000313" key="10">
    <source>
        <dbReference type="Proteomes" id="UP001270362"/>
    </source>
</evidence>
<feature type="compositionally biased region" description="Low complexity" evidence="7">
    <location>
        <begin position="103"/>
        <end position="119"/>
    </location>
</feature>
<dbReference type="GO" id="GO:0006351">
    <property type="term" value="P:DNA-templated transcription"/>
    <property type="evidence" value="ECO:0007669"/>
    <property type="project" value="InterPro"/>
</dbReference>
<gene>
    <name evidence="9" type="ORF">B0T22DRAFT_405080</name>
</gene>
<keyword evidence="5" id="KW-0804">Transcription</keyword>
<comment type="caution">
    <text evidence="9">The sequence shown here is derived from an EMBL/GenBank/DDBJ whole genome shotgun (WGS) entry which is preliminary data.</text>
</comment>
<evidence type="ECO:0000256" key="7">
    <source>
        <dbReference type="SAM" id="MobiDB-lite"/>
    </source>
</evidence>
<sequence>MNAEAEPGRRRRRPAVSCALCRRRKLRCNREFPCSNCTKSKTGNAAETCVYDEYYAPNRRHASKPAHGSTRGAAIGPSEDARRLQISAPAQANIPDPKISEVPTAAPAPSASNPSVSPSQEVEMIKNRVLDFNKELFKSTEVHSSRATVEKITSDISGTFYIQSESRGMSSDHQAITCSVVHKGRVFGQSHWFSSGMLLFRDILDLIEPHVTQIPHVISTIQRCKALAKVIKTCRTPSWPTPPTSTLPPKPIADELINNYLRTSESIHRVLHIPTFLHHSESLWTSPPDPAFLIQLKLVLAIGAATYDETFSLRPSAVQWVYEAQTYLSHPDSKSLLTIHALKTHLLLLLAREAAGVNEGMNWVSAGTLLRTAVYMGLHRDPANLMNTGTLLTTEMHRRLWNSILELCLQSSLTSGGPPLFSLSDFDTQPPSNFDDNQLTSTTTNQPQPFTVPTQSSTAIALRRTLTARLAIVKFLNDLSSPTSYAEALRLDSALRAAYTLLPALPTTTSIHIELIMHTYLSALHVPFFPLSLQARDQTYAFTRTVVIDTSLQIWYAVNPPPSTSSPPSRPTPSPSSSPPASSSPPPSLPLLTKNTSTPLRTAAMQSLLLIALSLHSQLLSLSRSPSPTPSTLGTPPLRRDLLAALDAAQPWQLSCLEAGETNMKGYLLLGMLCAHIGGLRSGLDKAERTRRILTAVENAGVVCLEVFERIVAGLDGGVGEAGGPGMQGAEEDWDSFTPDSLFDFGFGDPMIWGFEGPGYDGGLQEPVFY</sequence>
<evidence type="ECO:0000256" key="3">
    <source>
        <dbReference type="ARBA" id="ARBA00023015"/>
    </source>
</evidence>
<dbReference type="GO" id="GO:0005634">
    <property type="term" value="C:nucleus"/>
    <property type="evidence" value="ECO:0007669"/>
    <property type="project" value="TreeGrafter"/>
</dbReference>
<protein>
    <recommendedName>
        <fullName evidence="8">Zn(2)-C6 fungal-type domain-containing protein</fullName>
    </recommendedName>
</protein>
<reference evidence="9" key="1">
    <citation type="journal article" date="2023" name="Mol. Phylogenet. Evol.">
        <title>Genome-scale phylogeny and comparative genomics of the fungal order Sordariales.</title>
        <authorList>
            <person name="Hensen N."/>
            <person name="Bonometti L."/>
            <person name="Westerberg I."/>
            <person name="Brannstrom I.O."/>
            <person name="Guillou S."/>
            <person name="Cros-Aarteil S."/>
            <person name="Calhoun S."/>
            <person name="Haridas S."/>
            <person name="Kuo A."/>
            <person name="Mondo S."/>
            <person name="Pangilinan J."/>
            <person name="Riley R."/>
            <person name="LaButti K."/>
            <person name="Andreopoulos B."/>
            <person name="Lipzen A."/>
            <person name="Chen C."/>
            <person name="Yan M."/>
            <person name="Daum C."/>
            <person name="Ng V."/>
            <person name="Clum A."/>
            <person name="Steindorff A."/>
            <person name="Ohm R.A."/>
            <person name="Martin F."/>
            <person name="Silar P."/>
            <person name="Natvig D.O."/>
            <person name="Lalanne C."/>
            <person name="Gautier V."/>
            <person name="Ament-Velasquez S.L."/>
            <person name="Kruys A."/>
            <person name="Hutchinson M.I."/>
            <person name="Powell A.J."/>
            <person name="Barry K."/>
            <person name="Miller A.N."/>
            <person name="Grigoriev I.V."/>
            <person name="Debuchy R."/>
            <person name="Gladieux P."/>
            <person name="Hiltunen Thoren M."/>
            <person name="Johannesson H."/>
        </authorList>
    </citation>
    <scope>NUCLEOTIDE SEQUENCE</scope>
    <source>
        <strain evidence="9">CBS 314.62</strain>
    </source>
</reference>
<evidence type="ECO:0000256" key="1">
    <source>
        <dbReference type="ARBA" id="ARBA00022723"/>
    </source>
</evidence>
<feature type="region of interest" description="Disordered" evidence="7">
    <location>
        <begin position="561"/>
        <end position="595"/>
    </location>
</feature>
<organism evidence="9 10">
    <name type="scientific">Podospora appendiculata</name>
    <dbReference type="NCBI Taxonomy" id="314037"/>
    <lineage>
        <taxon>Eukaryota</taxon>
        <taxon>Fungi</taxon>
        <taxon>Dikarya</taxon>
        <taxon>Ascomycota</taxon>
        <taxon>Pezizomycotina</taxon>
        <taxon>Sordariomycetes</taxon>
        <taxon>Sordariomycetidae</taxon>
        <taxon>Sordariales</taxon>
        <taxon>Podosporaceae</taxon>
        <taxon>Podospora</taxon>
    </lineage>
</organism>
<evidence type="ECO:0000259" key="8">
    <source>
        <dbReference type="PROSITE" id="PS50048"/>
    </source>
</evidence>
<evidence type="ECO:0000256" key="4">
    <source>
        <dbReference type="ARBA" id="ARBA00023125"/>
    </source>
</evidence>
<name>A0AAE0XDB0_9PEZI</name>
<dbReference type="InterPro" id="IPR007219">
    <property type="entry name" value="XnlR_reg_dom"/>
</dbReference>
<feature type="region of interest" description="Disordered" evidence="7">
    <location>
        <begin position="432"/>
        <end position="452"/>
    </location>
</feature>
<feature type="region of interest" description="Disordered" evidence="7">
    <location>
        <begin position="90"/>
        <end position="120"/>
    </location>
</feature>
<dbReference type="EMBL" id="JAULSO010000002">
    <property type="protein sequence ID" value="KAK3690505.1"/>
    <property type="molecule type" value="Genomic_DNA"/>
</dbReference>
<dbReference type="CDD" id="cd12148">
    <property type="entry name" value="fungal_TF_MHR"/>
    <property type="match status" value="1"/>
</dbReference>
<dbReference type="GO" id="GO:0008270">
    <property type="term" value="F:zinc ion binding"/>
    <property type="evidence" value="ECO:0007669"/>
    <property type="project" value="InterPro"/>
</dbReference>
<dbReference type="InterPro" id="IPR036864">
    <property type="entry name" value="Zn2-C6_fun-type_DNA-bd_sf"/>
</dbReference>
<keyword evidence="1" id="KW-0479">Metal-binding</keyword>
<evidence type="ECO:0000256" key="2">
    <source>
        <dbReference type="ARBA" id="ARBA00022833"/>
    </source>
</evidence>
<feature type="domain" description="Zn(2)-C6 fungal-type" evidence="8">
    <location>
        <begin position="17"/>
        <end position="51"/>
    </location>
</feature>
<dbReference type="GO" id="GO:0001228">
    <property type="term" value="F:DNA-binding transcription activator activity, RNA polymerase II-specific"/>
    <property type="evidence" value="ECO:0007669"/>
    <property type="project" value="TreeGrafter"/>
</dbReference>
<keyword evidence="10" id="KW-1185">Reference proteome</keyword>
<proteinExistence type="predicted"/>
<dbReference type="CDD" id="cd00067">
    <property type="entry name" value="GAL4"/>
    <property type="match status" value="1"/>
</dbReference>
<dbReference type="PROSITE" id="PS50048">
    <property type="entry name" value="ZN2_CY6_FUNGAL_2"/>
    <property type="match status" value="1"/>
</dbReference>
<evidence type="ECO:0000256" key="5">
    <source>
        <dbReference type="ARBA" id="ARBA00023163"/>
    </source>
</evidence>
<dbReference type="SMART" id="SM00066">
    <property type="entry name" value="GAL4"/>
    <property type="match status" value="1"/>
</dbReference>
<keyword evidence="3" id="KW-0805">Transcription regulation</keyword>
<dbReference type="SMART" id="SM00906">
    <property type="entry name" value="Fungal_trans"/>
    <property type="match status" value="1"/>
</dbReference>
<dbReference type="InterPro" id="IPR001138">
    <property type="entry name" value="Zn2Cys6_DnaBD"/>
</dbReference>
<reference evidence="9" key="2">
    <citation type="submission" date="2023-06" db="EMBL/GenBank/DDBJ databases">
        <authorList>
            <consortium name="Lawrence Berkeley National Laboratory"/>
            <person name="Haridas S."/>
            <person name="Hensen N."/>
            <person name="Bonometti L."/>
            <person name="Westerberg I."/>
            <person name="Brannstrom I.O."/>
            <person name="Guillou S."/>
            <person name="Cros-Aarteil S."/>
            <person name="Calhoun S."/>
            <person name="Kuo A."/>
            <person name="Mondo S."/>
            <person name="Pangilinan J."/>
            <person name="Riley R."/>
            <person name="Labutti K."/>
            <person name="Andreopoulos B."/>
            <person name="Lipzen A."/>
            <person name="Chen C."/>
            <person name="Yanf M."/>
            <person name="Daum C."/>
            <person name="Ng V."/>
            <person name="Clum A."/>
            <person name="Steindorff A."/>
            <person name="Ohm R."/>
            <person name="Martin F."/>
            <person name="Silar P."/>
            <person name="Natvig D."/>
            <person name="Lalanne C."/>
            <person name="Gautier V."/>
            <person name="Ament-Velasquez S.L."/>
            <person name="Kruys A."/>
            <person name="Hutchinson M.I."/>
            <person name="Powell A.J."/>
            <person name="Barry K."/>
            <person name="Miller A.N."/>
            <person name="Grigoriev I.V."/>
            <person name="Debuchy R."/>
            <person name="Gladieux P."/>
            <person name="Thoren M.H."/>
            <person name="Johannesson H."/>
        </authorList>
    </citation>
    <scope>NUCLEOTIDE SEQUENCE</scope>
    <source>
        <strain evidence="9">CBS 314.62</strain>
    </source>
</reference>
<evidence type="ECO:0000313" key="9">
    <source>
        <dbReference type="EMBL" id="KAK3690505.1"/>
    </source>
</evidence>
<dbReference type="Pfam" id="PF04082">
    <property type="entry name" value="Fungal_trans"/>
    <property type="match status" value="1"/>
</dbReference>
<keyword evidence="2" id="KW-0862">Zinc</keyword>
<dbReference type="Pfam" id="PF00172">
    <property type="entry name" value="Zn_clus"/>
    <property type="match status" value="1"/>
</dbReference>
<evidence type="ECO:0000256" key="6">
    <source>
        <dbReference type="ARBA" id="ARBA00023242"/>
    </source>
</evidence>
<feature type="compositionally biased region" description="Pro residues" evidence="7">
    <location>
        <begin position="561"/>
        <end position="589"/>
    </location>
</feature>
<keyword evidence="6" id="KW-0539">Nucleus</keyword>
<dbReference type="InterPro" id="IPR051430">
    <property type="entry name" value="Fungal_TF_Env_Response"/>
</dbReference>
<dbReference type="PANTHER" id="PTHR31944:SF131">
    <property type="entry name" value="HEME-RESPONSIVE ZINC FINGER TRANSCRIPTION FACTOR HAP1"/>
    <property type="match status" value="1"/>
</dbReference>
<dbReference type="PANTHER" id="PTHR31944">
    <property type="entry name" value="HEME-RESPONSIVE ZINC FINGER TRANSCRIPTION FACTOR HAP1"/>
    <property type="match status" value="1"/>
</dbReference>
<dbReference type="Proteomes" id="UP001270362">
    <property type="component" value="Unassembled WGS sequence"/>
</dbReference>
<dbReference type="SUPFAM" id="SSF57701">
    <property type="entry name" value="Zn2/Cys6 DNA-binding domain"/>
    <property type="match status" value="1"/>
</dbReference>
<dbReference type="GO" id="GO:0000978">
    <property type="term" value="F:RNA polymerase II cis-regulatory region sequence-specific DNA binding"/>
    <property type="evidence" value="ECO:0007669"/>
    <property type="project" value="TreeGrafter"/>
</dbReference>
<accession>A0AAE0XDB0</accession>
<dbReference type="AlphaFoldDB" id="A0AAE0XDB0"/>